<gene>
    <name evidence="4" type="primary">ORF207370</name>
</gene>
<keyword evidence="2 3" id="KW-0040">ANK repeat</keyword>
<dbReference type="EMBL" id="HACG01048650">
    <property type="protein sequence ID" value="CEK95515.1"/>
    <property type="molecule type" value="Transcribed_RNA"/>
</dbReference>
<evidence type="ECO:0000313" key="4">
    <source>
        <dbReference type="EMBL" id="CEK95515.1"/>
    </source>
</evidence>
<feature type="repeat" description="ANK" evidence="3">
    <location>
        <begin position="81"/>
        <end position="114"/>
    </location>
</feature>
<name>A0A0B7BTQ0_9EUPU</name>
<organism evidence="4">
    <name type="scientific">Arion vulgaris</name>
    <dbReference type="NCBI Taxonomy" id="1028688"/>
    <lineage>
        <taxon>Eukaryota</taxon>
        <taxon>Metazoa</taxon>
        <taxon>Spiralia</taxon>
        <taxon>Lophotrochozoa</taxon>
        <taxon>Mollusca</taxon>
        <taxon>Gastropoda</taxon>
        <taxon>Heterobranchia</taxon>
        <taxon>Euthyneura</taxon>
        <taxon>Panpulmonata</taxon>
        <taxon>Eupulmonata</taxon>
        <taxon>Stylommatophora</taxon>
        <taxon>Helicina</taxon>
        <taxon>Arionoidea</taxon>
        <taxon>Arionidae</taxon>
        <taxon>Arion</taxon>
    </lineage>
</organism>
<feature type="repeat" description="ANK" evidence="3">
    <location>
        <begin position="221"/>
        <end position="253"/>
    </location>
</feature>
<dbReference type="PANTHER" id="PTHR24171">
    <property type="entry name" value="ANKYRIN REPEAT DOMAIN-CONTAINING PROTEIN 39-RELATED"/>
    <property type="match status" value="1"/>
</dbReference>
<feature type="repeat" description="ANK" evidence="3">
    <location>
        <begin position="152"/>
        <end position="184"/>
    </location>
</feature>
<evidence type="ECO:0000256" key="1">
    <source>
        <dbReference type="ARBA" id="ARBA00022737"/>
    </source>
</evidence>
<dbReference type="GO" id="GO:0004190">
    <property type="term" value="F:aspartic-type endopeptidase activity"/>
    <property type="evidence" value="ECO:0007669"/>
    <property type="project" value="InterPro"/>
</dbReference>
<evidence type="ECO:0000256" key="2">
    <source>
        <dbReference type="ARBA" id="ARBA00023043"/>
    </source>
</evidence>
<proteinExistence type="predicted"/>
<dbReference type="AlphaFoldDB" id="A0A0B7BTQ0"/>
<dbReference type="InterPro" id="IPR036770">
    <property type="entry name" value="Ankyrin_rpt-contain_sf"/>
</dbReference>
<evidence type="ECO:0000256" key="3">
    <source>
        <dbReference type="PROSITE-ProRule" id="PRU00023"/>
    </source>
</evidence>
<keyword evidence="1" id="KW-0677">Repeat</keyword>
<accession>A0A0B7BTQ0</accession>
<protein>
    <submittedName>
        <fullName evidence="4">Uncharacterized protein</fullName>
    </submittedName>
</protein>
<dbReference type="SUPFAM" id="SSF48403">
    <property type="entry name" value="Ankyrin repeat"/>
    <property type="match status" value="1"/>
</dbReference>
<reference evidence="4" key="1">
    <citation type="submission" date="2014-12" db="EMBL/GenBank/DDBJ databases">
        <title>Insight into the proteome of Arion vulgaris.</title>
        <authorList>
            <person name="Aradska J."/>
            <person name="Bulat T."/>
            <person name="Smidak R."/>
            <person name="Sarate P."/>
            <person name="Gangsoo J."/>
            <person name="Sialana F."/>
            <person name="Bilban M."/>
            <person name="Lubec G."/>
        </authorList>
    </citation>
    <scope>NUCLEOTIDE SEQUENCE</scope>
    <source>
        <tissue evidence="4">Skin</tissue>
    </source>
</reference>
<dbReference type="InterPro" id="IPR002110">
    <property type="entry name" value="Ankyrin_rpt"/>
</dbReference>
<dbReference type="PROSITE" id="PS50297">
    <property type="entry name" value="ANK_REP_REGION"/>
    <property type="match status" value="3"/>
</dbReference>
<dbReference type="GO" id="GO:0006508">
    <property type="term" value="P:proteolysis"/>
    <property type="evidence" value="ECO:0007669"/>
    <property type="project" value="InterPro"/>
</dbReference>
<dbReference type="PROSITE" id="PS50088">
    <property type="entry name" value="ANK_REPEAT"/>
    <property type="match status" value="3"/>
</dbReference>
<dbReference type="Gene3D" id="1.25.40.20">
    <property type="entry name" value="Ankyrin repeat-containing domain"/>
    <property type="match status" value="2"/>
</dbReference>
<feature type="non-terminal residue" evidence="4">
    <location>
        <position position="1"/>
    </location>
</feature>
<sequence length="502" mass="55264">LDTGANVNGSDSAGQTPLEVSKDGNVASFLIRRGANVNQISKNSTPLLNTIKYFYNYDSSHTEVLEVLLENGASVNARNDEHKTLLMLAASNGKCKSILPLLLDYGANLNDQDNKGNTALTHAVSKGCSQNVSKLLQSAKNTNDLVNVQNHEGLSALMFAVKERGLNIIQDLVDHGADVNIKDVNGNTALLHALTHYIEQTKEIITTLFKAGSNVNCQNNDGLSPLMLASSECLLYPISVLLDSGADVNAVSMKDNTKTAISFFPCEHYLKRDEIICIEAFVERGASMSYLNPYFVHQIIVAGKIAVVPKLIRHGLAPSDVKPNRLLIRDFNTIPTVSPLCVALLVGNISLCRYFYENLFLTNSDISSLTCNKNILHILERNQRQESLDFLNEISSQPLSLFQLTLVSISSTVGSSPGRELRVNTLPIPQVMKDKLLFQSEVVPLNIHSESNAAEFQFLQLNRAIDEYSIFVDNGYGVQSYYGDSSDDSYNVDDDYYGDYYS</sequence>
<dbReference type="SMART" id="SM00248">
    <property type="entry name" value="ANK"/>
    <property type="match status" value="7"/>
</dbReference>
<dbReference type="Pfam" id="PF12796">
    <property type="entry name" value="Ank_2"/>
    <property type="match status" value="2"/>
</dbReference>
<dbReference type="InterPro" id="IPR001969">
    <property type="entry name" value="Aspartic_peptidase_AS"/>
</dbReference>
<dbReference type="PROSITE" id="PS00141">
    <property type="entry name" value="ASP_PROTEASE"/>
    <property type="match status" value="1"/>
</dbReference>